<dbReference type="EMBL" id="KZ613466">
    <property type="protein sequence ID" value="PMD27247.1"/>
    <property type="molecule type" value="Genomic_DNA"/>
</dbReference>
<proteinExistence type="predicted"/>
<gene>
    <name evidence="1" type="ORF">NA56DRAFT_697414</name>
</gene>
<protein>
    <submittedName>
        <fullName evidence="1">Uncharacterized protein</fullName>
    </submittedName>
</protein>
<evidence type="ECO:0000313" key="2">
    <source>
        <dbReference type="Proteomes" id="UP000235672"/>
    </source>
</evidence>
<name>A0A2J6QLS6_9HELO</name>
<organism evidence="1 2">
    <name type="scientific">Hyaloscypha hepaticicola</name>
    <dbReference type="NCBI Taxonomy" id="2082293"/>
    <lineage>
        <taxon>Eukaryota</taxon>
        <taxon>Fungi</taxon>
        <taxon>Dikarya</taxon>
        <taxon>Ascomycota</taxon>
        <taxon>Pezizomycotina</taxon>
        <taxon>Leotiomycetes</taxon>
        <taxon>Helotiales</taxon>
        <taxon>Hyaloscyphaceae</taxon>
        <taxon>Hyaloscypha</taxon>
    </lineage>
</organism>
<dbReference type="AlphaFoldDB" id="A0A2J6QLS6"/>
<keyword evidence="2" id="KW-1185">Reference proteome</keyword>
<accession>A0A2J6QLS6</accession>
<evidence type="ECO:0000313" key="1">
    <source>
        <dbReference type="EMBL" id="PMD27247.1"/>
    </source>
</evidence>
<reference evidence="1 2" key="1">
    <citation type="submission" date="2016-05" db="EMBL/GenBank/DDBJ databases">
        <title>A degradative enzymes factory behind the ericoid mycorrhizal symbiosis.</title>
        <authorList>
            <consortium name="DOE Joint Genome Institute"/>
            <person name="Martino E."/>
            <person name="Morin E."/>
            <person name="Grelet G."/>
            <person name="Kuo A."/>
            <person name="Kohler A."/>
            <person name="Daghino S."/>
            <person name="Barry K."/>
            <person name="Choi C."/>
            <person name="Cichocki N."/>
            <person name="Clum A."/>
            <person name="Copeland A."/>
            <person name="Hainaut M."/>
            <person name="Haridas S."/>
            <person name="Labutti K."/>
            <person name="Lindquist E."/>
            <person name="Lipzen A."/>
            <person name="Khouja H.-R."/>
            <person name="Murat C."/>
            <person name="Ohm R."/>
            <person name="Olson A."/>
            <person name="Spatafora J."/>
            <person name="Veneault-Fourrey C."/>
            <person name="Henrissat B."/>
            <person name="Grigoriev I."/>
            <person name="Martin F."/>
            <person name="Perotto S."/>
        </authorList>
    </citation>
    <scope>NUCLEOTIDE SEQUENCE [LARGE SCALE GENOMIC DNA]</scope>
    <source>
        <strain evidence="1 2">UAMH 7357</strain>
    </source>
</reference>
<dbReference type="Proteomes" id="UP000235672">
    <property type="component" value="Unassembled WGS sequence"/>
</dbReference>
<sequence length="205" mass="22763">MSLRRFESFYPMPPGKLINGENAIRSWYAANLVPRRAPRSQGSRNLPSNILEFAIPSMGPIPYLILLHRQHTSGLVAKVAFGSLLRLARMVTQTRVRFRRSTQHASSRGVLLEHFPIPLEAQAACSMLVTSGLSGETVNGDMVPYPWAFYSGERKVANRTPGRAIRNRRNAMRPRETSAIEFVSELEVGKSEMAVAEKGESASVP</sequence>